<comment type="caution">
    <text evidence="2">The sequence shown here is derived from an EMBL/GenBank/DDBJ whole genome shotgun (WGS) entry which is preliminary data.</text>
</comment>
<reference evidence="2" key="1">
    <citation type="submission" date="2023-07" db="EMBL/GenBank/DDBJ databases">
        <title>A chromosome-level genome assembly of Lolium multiflorum.</title>
        <authorList>
            <person name="Chen Y."/>
            <person name="Copetti D."/>
            <person name="Kolliker R."/>
            <person name="Studer B."/>
        </authorList>
    </citation>
    <scope>NUCLEOTIDE SEQUENCE</scope>
    <source>
        <strain evidence="2">02402/16</strain>
        <tissue evidence="2">Leaf</tissue>
    </source>
</reference>
<organism evidence="2 3">
    <name type="scientific">Lolium multiflorum</name>
    <name type="common">Italian ryegrass</name>
    <name type="synonym">Lolium perenne subsp. multiflorum</name>
    <dbReference type="NCBI Taxonomy" id="4521"/>
    <lineage>
        <taxon>Eukaryota</taxon>
        <taxon>Viridiplantae</taxon>
        <taxon>Streptophyta</taxon>
        <taxon>Embryophyta</taxon>
        <taxon>Tracheophyta</taxon>
        <taxon>Spermatophyta</taxon>
        <taxon>Magnoliopsida</taxon>
        <taxon>Liliopsida</taxon>
        <taxon>Poales</taxon>
        <taxon>Poaceae</taxon>
        <taxon>BOP clade</taxon>
        <taxon>Pooideae</taxon>
        <taxon>Poodae</taxon>
        <taxon>Poeae</taxon>
        <taxon>Poeae Chloroplast Group 2 (Poeae type)</taxon>
        <taxon>Loliodinae</taxon>
        <taxon>Loliinae</taxon>
        <taxon>Lolium</taxon>
    </lineage>
</organism>
<keyword evidence="3" id="KW-1185">Reference proteome</keyword>
<dbReference type="EMBL" id="JAUUTY010000007">
    <property type="protein sequence ID" value="KAK1607265.1"/>
    <property type="molecule type" value="Genomic_DNA"/>
</dbReference>
<dbReference type="AlphaFoldDB" id="A0AAD8VJQ3"/>
<accession>A0AAD8VJQ3</accession>
<feature type="region of interest" description="Disordered" evidence="1">
    <location>
        <begin position="190"/>
        <end position="211"/>
    </location>
</feature>
<name>A0AAD8VJQ3_LOLMU</name>
<sequence>MEQLNHTKFYQLGNGGSLIFERDLEALSEFLERPHPELFGAQVNDQPGGELQWDVVADLRGKMEPPMSERIQFSNVNQIKGTRFDHLARHDSMGEPMDLSPHPDLKYHVEHLDFMLRETRKELDNSRAYANQTHLHQSQQTETIKILAKERESLRQQRAKKDYIIARLHAKIASLEETVKAQETQLKDLEGEGEDIQGGGTSYLSDDDDFEEDEDLDFHTDVEGSEFMEAGVDDFIPIDVDEEK</sequence>
<evidence type="ECO:0000313" key="2">
    <source>
        <dbReference type="EMBL" id="KAK1607265.1"/>
    </source>
</evidence>
<protein>
    <submittedName>
        <fullName evidence="2">Uncharacterized protein</fullName>
    </submittedName>
</protein>
<proteinExistence type="predicted"/>
<gene>
    <name evidence="2" type="ORF">QYE76_030938</name>
</gene>
<evidence type="ECO:0000313" key="3">
    <source>
        <dbReference type="Proteomes" id="UP001231189"/>
    </source>
</evidence>
<evidence type="ECO:0000256" key="1">
    <source>
        <dbReference type="SAM" id="MobiDB-lite"/>
    </source>
</evidence>
<dbReference type="Proteomes" id="UP001231189">
    <property type="component" value="Unassembled WGS sequence"/>
</dbReference>